<proteinExistence type="inferred from homology"/>
<protein>
    <recommendedName>
        <fullName evidence="2">NAD-dependent epimerase/dehydratase domain-containing protein</fullName>
    </recommendedName>
</protein>
<dbReference type="InterPro" id="IPR036291">
    <property type="entry name" value="NAD(P)-bd_dom_sf"/>
</dbReference>
<feature type="non-terminal residue" evidence="3">
    <location>
        <position position="1"/>
    </location>
</feature>
<reference evidence="3" key="1">
    <citation type="submission" date="2018-05" db="EMBL/GenBank/DDBJ databases">
        <authorList>
            <person name="Lanie J.A."/>
            <person name="Ng W.-L."/>
            <person name="Kazmierczak K.M."/>
            <person name="Andrzejewski T.M."/>
            <person name="Davidsen T.M."/>
            <person name="Wayne K.J."/>
            <person name="Tettelin H."/>
            <person name="Glass J.I."/>
            <person name="Rusch D."/>
            <person name="Podicherti R."/>
            <person name="Tsui H.-C.T."/>
            <person name="Winkler M.E."/>
        </authorList>
    </citation>
    <scope>NUCLEOTIDE SEQUENCE</scope>
</reference>
<dbReference type="Gene3D" id="3.40.50.720">
    <property type="entry name" value="NAD(P)-binding Rossmann-like Domain"/>
    <property type="match status" value="1"/>
</dbReference>
<evidence type="ECO:0000313" key="3">
    <source>
        <dbReference type="EMBL" id="SVD78938.1"/>
    </source>
</evidence>
<organism evidence="3">
    <name type="scientific">marine metagenome</name>
    <dbReference type="NCBI Taxonomy" id="408172"/>
    <lineage>
        <taxon>unclassified sequences</taxon>
        <taxon>metagenomes</taxon>
        <taxon>ecological metagenomes</taxon>
    </lineage>
</organism>
<dbReference type="EMBL" id="UINC01173375">
    <property type="protein sequence ID" value="SVD78938.1"/>
    <property type="molecule type" value="Genomic_DNA"/>
</dbReference>
<sequence length="239" mass="26092">VIVHLAWEGIPVLSSEMCAKNVREQFQFFDRLCELPSVRHVVATGSCREYGDAHGPCLESASIMPTDAFGRAKDEIRRRLETLCVNLGIDIMWLRVFYAYGPGQRGGSLVPALIRSLECGKPLRLGTPKAVHDFVHVEDVATAVLCAAEHHGVSGIFNVGTGRPTAVSEIAEIVKTVWVGDDPVQIKSPRPADIPHPPGMWADLGQVSEILGWHPEVELVTGVAATARWFARDLQRKAG</sequence>
<dbReference type="Pfam" id="PF01370">
    <property type="entry name" value="Epimerase"/>
    <property type="match status" value="1"/>
</dbReference>
<gene>
    <name evidence="3" type="ORF">METZ01_LOCUS431792</name>
</gene>
<accession>A0A382Y8W4</accession>
<dbReference type="AlphaFoldDB" id="A0A382Y8W4"/>
<evidence type="ECO:0000256" key="1">
    <source>
        <dbReference type="ARBA" id="ARBA00007637"/>
    </source>
</evidence>
<dbReference type="InterPro" id="IPR001509">
    <property type="entry name" value="Epimerase_deHydtase"/>
</dbReference>
<comment type="similarity">
    <text evidence="1">Belongs to the NAD(P)-dependent epimerase/dehydratase family.</text>
</comment>
<dbReference type="PANTHER" id="PTHR43000">
    <property type="entry name" value="DTDP-D-GLUCOSE 4,6-DEHYDRATASE-RELATED"/>
    <property type="match status" value="1"/>
</dbReference>
<dbReference type="SUPFAM" id="SSF51735">
    <property type="entry name" value="NAD(P)-binding Rossmann-fold domains"/>
    <property type="match status" value="1"/>
</dbReference>
<evidence type="ECO:0000259" key="2">
    <source>
        <dbReference type="Pfam" id="PF01370"/>
    </source>
</evidence>
<name>A0A382Y8W4_9ZZZZ</name>
<feature type="domain" description="NAD-dependent epimerase/dehydratase" evidence="2">
    <location>
        <begin position="2"/>
        <end position="160"/>
    </location>
</feature>